<evidence type="ECO:0000256" key="4">
    <source>
        <dbReference type="ARBA" id="ARBA00022568"/>
    </source>
</evidence>
<comment type="subcellular location">
    <subcellularLocation>
        <location evidence="1">Cytoplasmic vesicle</location>
        <location evidence="1">Secretory vesicle</location>
        <location evidence="1">Synaptic vesicle membrane</location>
        <topology evidence="1">Multi-pass membrane protein</topology>
    </subcellularLocation>
    <subcellularLocation>
        <location evidence="12">Presynaptic cell membrane</location>
    </subcellularLocation>
</comment>
<evidence type="ECO:0000256" key="1">
    <source>
        <dbReference type="ARBA" id="ARBA00004644"/>
    </source>
</evidence>
<evidence type="ECO:0000313" key="16">
    <source>
        <dbReference type="Proteomes" id="UP000827092"/>
    </source>
</evidence>
<keyword evidence="4" id="KW-0106">Calcium</keyword>
<keyword evidence="4" id="KW-0109">Calcium transport</keyword>
<dbReference type="EMBL" id="JAFNEN010000075">
    <property type="protein sequence ID" value="KAG8196004.1"/>
    <property type="molecule type" value="Genomic_DNA"/>
</dbReference>
<evidence type="ECO:0000256" key="13">
    <source>
        <dbReference type="ARBA" id="ARBA00046506"/>
    </source>
</evidence>
<dbReference type="InterPro" id="IPR019365">
    <property type="entry name" value="TVP18/Ca-channel_flower"/>
</dbReference>
<feature type="transmembrane region" description="Helical" evidence="14">
    <location>
        <begin position="54"/>
        <end position="79"/>
    </location>
</feature>
<keyword evidence="11" id="KW-0968">Cytoplasmic vesicle</keyword>
<evidence type="ECO:0000256" key="5">
    <source>
        <dbReference type="ARBA" id="ARBA00022673"/>
    </source>
</evidence>
<evidence type="ECO:0000313" key="15">
    <source>
        <dbReference type="EMBL" id="KAG8196004.1"/>
    </source>
</evidence>
<evidence type="ECO:0000256" key="3">
    <source>
        <dbReference type="ARBA" id="ARBA00016120"/>
    </source>
</evidence>
<dbReference type="PANTHER" id="PTHR13314">
    <property type="entry name" value="CALCIUM CHANNEL FLOWER HOMOLOG"/>
    <property type="match status" value="1"/>
</dbReference>
<proteinExistence type="inferred from homology"/>
<dbReference type="Pfam" id="PF10233">
    <property type="entry name" value="Cg6151-P"/>
    <property type="match status" value="1"/>
</dbReference>
<keyword evidence="4" id="KW-0406">Ion transport</keyword>
<evidence type="ECO:0000256" key="9">
    <source>
        <dbReference type="ARBA" id="ARBA00023273"/>
    </source>
</evidence>
<keyword evidence="4" id="KW-0813">Transport</keyword>
<dbReference type="SMART" id="SM01077">
    <property type="entry name" value="Cg6151-P"/>
    <property type="match status" value="1"/>
</dbReference>
<comment type="similarity">
    <text evidence="2">Belongs to the calcium channel flower family.</text>
</comment>
<evidence type="ECO:0000256" key="14">
    <source>
        <dbReference type="SAM" id="Phobius"/>
    </source>
</evidence>
<keyword evidence="5" id="KW-0107">Calcium channel</keyword>
<evidence type="ECO:0000256" key="6">
    <source>
        <dbReference type="ARBA" id="ARBA00022692"/>
    </source>
</evidence>
<sequence>MMKPEPAAGQTQTANNDDLPWWMKYGVRFLGSVAAVGALVLGAMACISITPRCILAGICQMLFGLLVALIEAPFLCMFLDFAQVPSAYFDGKPPWMRGLLYIVISIIPISLCAGISTFFGSGLIFVTGSMYGMLSLRRKAPLQDMRMQASSSYNLLQNSRATGDVESGNMQPRSGDPMQAGVTINVMK</sequence>
<dbReference type="PANTHER" id="PTHR13314:SF2">
    <property type="entry name" value="CALCIUM CHANNEL FLOWER HOMOLOG"/>
    <property type="match status" value="1"/>
</dbReference>
<feature type="transmembrane region" description="Helical" evidence="14">
    <location>
        <begin position="25"/>
        <end position="47"/>
    </location>
</feature>
<name>A0AAV6VH60_9ARAC</name>
<evidence type="ECO:0000256" key="12">
    <source>
        <dbReference type="ARBA" id="ARBA00034111"/>
    </source>
</evidence>
<feature type="transmembrane region" description="Helical" evidence="14">
    <location>
        <begin position="99"/>
        <end position="128"/>
    </location>
</feature>
<keyword evidence="6 14" id="KW-0812">Transmembrane</keyword>
<accession>A0AAV6VH60</accession>
<protein>
    <recommendedName>
        <fullName evidence="3">Calcium channel flower</fullName>
    </recommendedName>
</protein>
<comment type="subunit">
    <text evidence="13">Homomultimer. Associates with the dally/ magu complex.</text>
</comment>
<evidence type="ECO:0000256" key="8">
    <source>
        <dbReference type="ARBA" id="ARBA00023136"/>
    </source>
</evidence>
<gene>
    <name evidence="15" type="ORF">JTE90_028975</name>
</gene>
<dbReference type="Proteomes" id="UP000827092">
    <property type="component" value="Unassembled WGS sequence"/>
</dbReference>
<comment type="caution">
    <text evidence="15">The sequence shown here is derived from an EMBL/GenBank/DDBJ whole genome shotgun (WGS) entry which is preliminary data.</text>
</comment>
<keyword evidence="9" id="KW-0966">Cell projection</keyword>
<evidence type="ECO:0000256" key="2">
    <source>
        <dbReference type="ARBA" id="ARBA00010023"/>
    </source>
</evidence>
<evidence type="ECO:0000256" key="11">
    <source>
        <dbReference type="ARBA" id="ARBA00023329"/>
    </source>
</evidence>
<organism evidence="15 16">
    <name type="scientific">Oedothorax gibbosus</name>
    <dbReference type="NCBI Taxonomy" id="931172"/>
    <lineage>
        <taxon>Eukaryota</taxon>
        <taxon>Metazoa</taxon>
        <taxon>Ecdysozoa</taxon>
        <taxon>Arthropoda</taxon>
        <taxon>Chelicerata</taxon>
        <taxon>Arachnida</taxon>
        <taxon>Araneae</taxon>
        <taxon>Araneomorphae</taxon>
        <taxon>Entelegynae</taxon>
        <taxon>Araneoidea</taxon>
        <taxon>Linyphiidae</taxon>
        <taxon>Erigoninae</taxon>
        <taxon>Oedothorax</taxon>
    </lineage>
</organism>
<keyword evidence="8 14" id="KW-0472">Membrane</keyword>
<evidence type="ECO:0000256" key="7">
    <source>
        <dbReference type="ARBA" id="ARBA00022989"/>
    </source>
</evidence>
<dbReference type="GO" id="GO:0016192">
    <property type="term" value="P:vesicle-mediated transport"/>
    <property type="evidence" value="ECO:0007669"/>
    <property type="project" value="TreeGrafter"/>
</dbReference>
<keyword evidence="7 14" id="KW-1133">Transmembrane helix</keyword>
<dbReference type="GO" id="GO:0005262">
    <property type="term" value="F:calcium channel activity"/>
    <property type="evidence" value="ECO:0007669"/>
    <property type="project" value="UniProtKB-KW"/>
</dbReference>
<keyword evidence="16" id="KW-1185">Reference proteome</keyword>
<keyword evidence="10" id="KW-0407">Ion channel</keyword>
<dbReference type="GO" id="GO:0042734">
    <property type="term" value="C:presynaptic membrane"/>
    <property type="evidence" value="ECO:0007669"/>
    <property type="project" value="UniProtKB-SubCell"/>
</dbReference>
<reference evidence="15 16" key="1">
    <citation type="journal article" date="2022" name="Nat. Ecol. Evol.">
        <title>A masculinizing supergene underlies an exaggerated male reproductive morph in a spider.</title>
        <authorList>
            <person name="Hendrickx F."/>
            <person name="De Corte Z."/>
            <person name="Sonet G."/>
            <person name="Van Belleghem S.M."/>
            <person name="Kostlbacher S."/>
            <person name="Vangestel C."/>
        </authorList>
    </citation>
    <scope>NUCLEOTIDE SEQUENCE [LARGE SCALE GENOMIC DNA]</scope>
    <source>
        <strain evidence="15">W744_W776</strain>
    </source>
</reference>
<dbReference type="GO" id="GO:0030672">
    <property type="term" value="C:synaptic vesicle membrane"/>
    <property type="evidence" value="ECO:0007669"/>
    <property type="project" value="UniProtKB-SubCell"/>
</dbReference>
<dbReference type="AlphaFoldDB" id="A0AAV6VH60"/>
<evidence type="ECO:0000256" key="10">
    <source>
        <dbReference type="ARBA" id="ARBA00023303"/>
    </source>
</evidence>